<protein>
    <submittedName>
        <fullName evidence="1">Uncharacterized protein</fullName>
    </submittedName>
</protein>
<name>A0A132B7G1_MOLSC</name>
<reference evidence="1 2" key="1">
    <citation type="submission" date="2015-10" db="EMBL/GenBank/DDBJ databases">
        <title>Full genome of DAOMC 229536 Phialocephala scopiformis, a fungal endophyte of spruce producing the potent anti-insectan compound rugulosin.</title>
        <authorList>
            <consortium name="DOE Joint Genome Institute"/>
            <person name="Walker A.K."/>
            <person name="Frasz S.L."/>
            <person name="Seifert K.A."/>
            <person name="Miller J.D."/>
            <person name="Mondo S.J."/>
            <person name="Labutti K."/>
            <person name="Lipzen A."/>
            <person name="Dockter R."/>
            <person name="Kennedy M."/>
            <person name="Grigoriev I.V."/>
            <person name="Spatafora J.W."/>
        </authorList>
    </citation>
    <scope>NUCLEOTIDE SEQUENCE [LARGE SCALE GENOMIC DNA]</scope>
    <source>
        <strain evidence="1 2">CBS 120377</strain>
    </source>
</reference>
<evidence type="ECO:0000313" key="2">
    <source>
        <dbReference type="Proteomes" id="UP000070700"/>
    </source>
</evidence>
<dbReference type="STRING" id="149040.A0A132B7G1"/>
<accession>A0A132B7G1</accession>
<dbReference type="CDD" id="cd00303">
    <property type="entry name" value="retropepsin_like"/>
    <property type="match status" value="2"/>
</dbReference>
<proteinExistence type="predicted"/>
<dbReference type="InterPro" id="IPR021109">
    <property type="entry name" value="Peptidase_aspartic_dom_sf"/>
</dbReference>
<sequence length="454" mass="50520">MRLQNQADDTIGEGEYAVDIGVFSHLQNELPPHDYDCEPHRRFFKIDDEQLVHEFDCQKLLSEYLFKRDVIADEFKNAGPIQSLALQQLGLNGGFDGLKQYFFNEKKRLGARGYWKFPEWDMIEQDLKILHRQNIEAKKVAPGKSYTYVSSWDDEPSSLSLYRRCMEPSNAGTDSNQGSALHKCPFGFSGAKTYEVPGKVNGIPTRAAPDTGADGCFASEAFVNSLGLAPEPGTEKEIMNGSGKSISSLGTTSLTWTFAGETEPHVLNCSNLRECVHSFALGNDFLKKTKTLTTFKQRIVTVARNIPKRLGFHLAGNEKARLWGFFNDELVAAVPDTGSDLSLISESYCQARGLKVDKGKAHSLEVEFVDGSTSFTSGVVRGVDWTFGTSGESIQCDFYVLKGLPVNIVLSNGFLFDLDVFSRFEEDFDVETHTDLPALFVMRLIIAHRPELEG</sequence>
<dbReference type="RefSeq" id="XP_018062700.1">
    <property type="nucleotide sequence ID" value="XM_018206861.1"/>
</dbReference>
<dbReference type="GeneID" id="28816587"/>
<dbReference type="InParanoid" id="A0A132B7G1"/>
<keyword evidence="2" id="KW-1185">Reference proteome</keyword>
<dbReference type="OrthoDB" id="3558978at2759"/>
<dbReference type="EMBL" id="KQ947436">
    <property type="protein sequence ID" value="KUJ08345.1"/>
    <property type="molecule type" value="Genomic_DNA"/>
</dbReference>
<dbReference type="Gene3D" id="2.40.70.10">
    <property type="entry name" value="Acid Proteases"/>
    <property type="match status" value="2"/>
</dbReference>
<dbReference type="KEGG" id="psco:LY89DRAFT_341474"/>
<dbReference type="AlphaFoldDB" id="A0A132B7G1"/>
<dbReference type="Proteomes" id="UP000070700">
    <property type="component" value="Unassembled WGS sequence"/>
</dbReference>
<organism evidence="1 2">
    <name type="scientific">Mollisia scopiformis</name>
    <name type="common">Conifer needle endophyte fungus</name>
    <name type="synonym">Phialocephala scopiformis</name>
    <dbReference type="NCBI Taxonomy" id="149040"/>
    <lineage>
        <taxon>Eukaryota</taxon>
        <taxon>Fungi</taxon>
        <taxon>Dikarya</taxon>
        <taxon>Ascomycota</taxon>
        <taxon>Pezizomycotina</taxon>
        <taxon>Leotiomycetes</taxon>
        <taxon>Helotiales</taxon>
        <taxon>Mollisiaceae</taxon>
        <taxon>Mollisia</taxon>
    </lineage>
</organism>
<dbReference type="SUPFAM" id="SSF50630">
    <property type="entry name" value="Acid proteases"/>
    <property type="match status" value="1"/>
</dbReference>
<evidence type="ECO:0000313" key="1">
    <source>
        <dbReference type="EMBL" id="KUJ08345.1"/>
    </source>
</evidence>
<gene>
    <name evidence="1" type="ORF">LY89DRAFT_341474</name>
</gene>
<dbReference type="Pfam" id="PF13650">
    <property type="entry name" value="Asp_protease_2"/>
    <property type="match status" value="1"/>
</dbReference>